<reference evidence="2" key="1">
    <citation type="submission" date="2022-08" db="EMBL/GenBank/DDBJ databases">
        <authorList>
            <person name="Gutierrez-Valencia J."/>
        </authorList>
    </citation>
    <scope>NUCLEOTIDE SEQUENCE</scope>
</reference>
<feature type="compositionally biased region" description="Basic residues" evidence="1">
    <location>
        <begin position="64"/>
        <end position="73"/>
    </location>
</feature>
<gene>
    <name evidence="2" type="ORF">LITE_LOCUS26150</name>
</gene>
<dbReference type="EMBL" id="CAMGYJ010000006">
    <property type="protein sequence ID" value="CAI0439464.1"/>
    <property type="molecule type" value="Genomic_DNA"/>
</dbReference>
<feature type="compositionally biased region" description="Polar residues" evidence="1">
    <location>
        <begin position="47"/>
        <end position="61"/>
    </location>
</feature>
<name>A0AAV0LY71_9ROSI</name>
<comment type="caution">
    <text evidence="2">The sequence shown here is derived from an EMBL/GenBank/DDBJ whole genome shotgun (WGS) entry which is preliminary data.</text>
</comment>
<feature type="compositionally biased region" description="Basic and acidic residues" evidence="1">
    <location>
        <begin position="117"/>
        <end position="127"/>
    </location>
</feature>
<dbReference type="AlphaFoldDB" id="A0AAV0LY71"/>
<sequence length="127" mass="14696">MSLELTRIVIPTRRYLHQPSDYINPQHLHHPSFHSQSNRFIRFNPLKSISPTSSSQGSNNVRPRQGRKRIGKGRRQEAQEGPPRQHPGHHQAGHPSSGSSWRRQAYQRPHLRGNPRRPQDLLGERDS</sequence>
<keyword evidence="3" id="KW-1185">Reference proteome</keyword>
<evidence type="ECO:0000313" key="2">
    <source>
        <dbReference type="EMBL" id="CAI0439464.1"/>
    </source>
</evidence>
<organism evidence="2 3">
    <name type="scientific">Linum tenue</name>
    <dbReference type="NCBI Taxonomy" id="586396"/>
    <lineage>
        <taxon>Eukaryota</taxon>
        <taxon>Viridiplantae</taxon>
        <taxon>Streptophyta</taxon>
        <taxon>Embryophyta</taxon>
        <taxon>Tracheophyta</taxon>
        <taxon>Spermatophyta</taxon>
        <taxon>Magnoliopsida</taxon>
        <taxon>eudicotyledons</taxon>
        <taxon>Gunneridae</taxon>
        <taxon>Pentapetalae</taxon>
        <taxon>rosids</taxon>
        <taxon>fabids</taxon>
        <taxon>Malpighiales</taxon>
        <taxon>Linaceae</taxon>
        <taxon>Linum</taxon>
    </lineage>
</organism>
<feature type="region of interest" description="Disordered" evidence="1">
    <location>
        <begin position="21"/>
        <end position="127"/>
    </location>
</feature>
<protein>
    <submittedName>
        <fullName evidence="2">Uncharacterized protein</fullName>
    </submittedName>
</protein>
<dbReference type="Proteomes" id="UP001154282">
    <property type="component" value="Unassembled WGS sequence"/>
</dbReference>
<evidence type="ECO:0000313" key="3">
    <source>
        <dbReference type="Proteomes" id="UP001154282"/>
    </source>
</evidence>
<evidence type="ECO:0000256" key="1">
    <source>
        <dbReference type="SAM" id="MobiDB-lite"/>
    </source>
</evidence>
<proteinExistence type="predicted"/>
<accession>A0AAV0LY71</accession>